<evidence type="ECO:0000313" key="1">
    <source>
        <dbReference type="EMBL" id="MBB3839945.1"/>
    </source>
</evidence>
<protein>
    <submittedName>
        <fullName evidence="1">Uncharacterized protein</fullName>
    </submittedName>
</protein>
<dbReference type="Proteomes" id="UP000541352">
    <property type="component" value="Unassembled WGS sequence"/>
</dbReference>
<dbReference type="RefSeq" id="WP_183976623.1">
    <property type="nucleotide sequence ID" value="NZ_JACIBY010000008.1"/>
</dbReference>
<dbReference type="EMBL" id="JACIBY010000008">
    <property type="protein sequence ID" value="MBB3839945.1"/>
    <property type="molecule type" value="Genomic_DNA"/>
</dbReference>
<keyword evidence="2" id="KW-1185">Reference proteome</keyword>
<organism evidence="1 2">
    <name type="scientific">Runella defluvii</name>
    <dbReference type="NCBI Taxonomy" id="370973"/>
    <lineage>
        <taxon>Bacteria</taxon>
        <taxon>Pseudomonadati</taxon>
        <taxon>Bacteroidota</taxon>
        <taxon>Cytophagia</taxon>
        <taxon>Cytophagales</taxon>
        <taxon>Spirosomataceae</taxon>
        <taxon>Runella</taxon>
    </lineage>
</organism>
<gene>
    <name evidence="1" type="ORF">FHS57_003956</name>
</gene>
<proteinExistence type="predicted"/>
<reference evidence="1 2" key="1">
    <citation type="submission" date="2020-08" db="EMBL/GenBank/DDBJ databases">
        <title>Genomic Encyclopedia of Type Strains, Phase IV (KMG-IV): sequencing the most valuable type-strain genomes for metagenomic binning, comparative biology and taxonomic classification.</title>
        <authorList>
            <person name="Goeker M."/>
        </authorList>
    </citation>
    <scope>NUCLEOTIDE SEQUENCE [LARGE SCALE GENOMIC DNA]</scope>
    <source>
        <strain evidence="1 2">DSM 17976</strain>
    </source>
</reference>
<sequence length="66" mass="7539">MTTKAISVNKLSTSRKTAKTIDDGTVEMGAIQESMKPSDLFRGVWRKNKKRLSANEVRNEAWQRNK</sequence>
<name>A0A7W5ZMC1_9BACT</name>
<evidence type="ECO:0000313" key="2">
    <source>
        <dbReference type="Proteomes" id="UP000541352"/>
    </source>
</evidence>
<accession>A0A7W5ZMC1</accession>
<dbReference type="AlphaFoldDB" id="A0A7W5ZMC1"/>
<comment type="caution">
    <text evidence="1">The sequence shown here is derived from an EMBL/GenBank/DDBJ whole genome shotgun (WGS) entry which is preliminary data.</text>
</comment>